<evidence type="ECO:0000256" key="10">
    <source>
        <dbReference type="PIRNR" id="PIRNR001563"/>
    </source>
</evidence>
<reference evidence="13 14" key="1">
    <citation type="submission" date="2021-08" db="EMBL/GenBank/DDBJ databases">
        <title>Draft genome sequence of Spirulina subsalsa with high tolerance to salinity and hype-accumulation of phycocyanin.</title>
        <authorList>
            <person name="Pei H."/>
            <person name="Jiang L."/>
        </authorList>
    </citation>
    <scope>NUCLEOTIDE SEQUENCE [LARGE SCALE GENOMIC DNA]</scope>
    <source>
        <strain evidence="13 14">FACHB-351</strain>
    </source>
</reference>
<comment type="caution">
    <text evidence="13">The sequence shown here is derived from an EMBL/GenBank/DDBJ whole genome shotgun (WGS) entry which is preliminary data.</text>
</comment>
<dbReference type="Proteomes" id="UP001526426">
    <property type="component" value="Unassembled WGS sequence"/>
</dbReference>
<proteinExistence type="inferred from homology"/>
<evidence type="ECO:0000256" key="8">
    <source>
        <dbReference type="ARBA" id="ARBA00030592"/>
    </source>
</evidence>
<keyword evidence="6 10" id="KW-0067">ATP-binding</keyword>
<keyword evidence="4" id="KW-0479">Metal-binding</keyword>
<keyword evidence="5 10" id="KW-0547">Nucleotide-binding</keyword>
<dbReference type="NCBIfam" id="TIGR01499">
    <property type="entry name" value="folC"/>
    <property type="match status" value="1"/>
</dbReference>
<dbReference type="InterPro" id="IPR018109">
    <property type="entry name" value="Folylpolyglutamate_synth_CS"/>
</dbReference>
<dbReference type="PANTHER" id="PTHR11136:SF0">
    <property type="entry name" value="DIHYDROFOLATE SYNTHETASE-RELATED"/>
    <property type="match status" value="1"/>
</dbReference>
<evidence type="ECO:0000256" key="4">
    <source>
        <dbReference type="ARBA" id="ARBA00022723"/>
    </source>
</evidence>
<dbReference type="Gene3D" id="3.90.190.20">
    <property type="entry name" value="Mur ligase, C-terminal domain"/>
    <property type="match status" value="1"/>
</dbReference>
<keyword evidence="3 10" id="KW-0436">Ligase</keyword>
<accession>A0ABT3LB06</accession>
<dbReference type="InterPro" id="IPR001645">
    <property type="entry name" value="Folylpolyglutamate_synth"/>
</dbReference>
<dbReference type="Pfam" id="PF08245">
    <property type="entry name" value="Mur_ligase_M"/>
    <property type="match status" value="1"/>
</dbReference>
<sequence length="416" mass="46064">MKPVVSIDQLLEPYQRFGVNLGLERMKTLLERLNNPQERVPIVHVAGTNGKGSVCAYLSSILTEAGYRVGRYTSPHLVDWTERVYVEEKPITTEQLTDVLVRVGEVVAGMAETPTLFEVFTAASWLFLAEREVDIGVIEVGLGGRLDATNVCDRPLVTIITSLSREHWQVLGDTLPKIAAEKAGILKAGCQAILGQIPSEARPVIEEKVAALNCPTRWVNPAQKEGEMRAIYHKGGKVLEYELPLAGEVQLWNSAIAIAAIEALQQQGWSISDEAITQGISRTRWPGRLQWITWRGHEFLIDGAHNPASAQALGNYVQTLPQPITWVMGMLSTKEHDKIFEALLHPQDELYLVPVPGHSYANPLELAKLARQICPELLVCETYPDLFPALERALQGRNTVVLCGSLYLLGYFFAKG</sequence>
<evidence type="ECO:0000256" key="9">
    <source>
        <dbReference type="ARBA" id="ARBA00047493"/>
    </source>
</evidence>
<dbReference type="InterPro" id="IPR004101">
    <property type="entry name" value="Mur_ligase_C"/>
</dbReference>
<evidence type="ECO:0000256" key="1">
    <source>
        <dbReference type="ARBA" id="ARBA00008276"/>
    </source>
</evidence>
<keyword evidence="14" id="KW-1185">Reference proteome</keyword>
<dbReference type="Gene3D" id="3.40.1190.10">
    <property type="entry name" value="Mur-like, catalytic domain"/>
    <property type="match status" value="1"/>
</dbReference>
<keyword evidence="7" id="KW-0460">Magnesium</keyword>
<evidence type="ECO:0000313" key="14">
    <source>
        <dbReference type="Proteomes" id="UP001526426"/>
    </source>
</evidence>
<dbReference type="EMBL" id="JAIHOM010000114">
    <property type="protein sequence ID" value="MCW6038170.1"/>
    <property type="molecule type" value="Genomic_DNA"/>
</dbReference>
<name>A0ABT3LB06_9CYAN</name>
<evidence type="ECO:0000259" key="12">
    <source>
        <dbReference type="Pfam" id="PF08245"/>
    </source>
</evidence>
<evidence type="ECO:0000259" key="11">
    <source>
        <dbReference type="Pfam" id="PF02875"/>
    </source>
</evidence>
<feature type="domain" description="Mur ligase central" evidence="12">
    <location>
        <begin position="45"/>
        <end position="260"/>
    </location>
</feature>
<organism evidence="13 14">
    <name type="scientific">Spirulina subsalsa FACHB-351</name>
    <dbReference type="NCBI Taxonomy" id="234711"/>
    <lineage>
        <taxon>Bacteria</taxon>
        <taxon>Bacillati</taxon>
        <taxon>Cyanobacteriota</taxon>
        <taxon>Cyanophyceae</taxon>
        <taxon>Spirulinales</taxon>
        <taxon>Spirulinaceae</taxon>
        <taxon>Spirulina</taxon>
    </lineage>
</organism>
<dbReference type="SUPFAM" id="SSF53623">
    <property type="entry name" value="MurD-like peptide ligases, catalytic domain"/>
    <property type="match status" value="1"/>
</dbReference>
<gene>
    <name evidence="13" type="ORF">K4A83_18110</name>
</gene>
<comment type="catalytic activity">
    <reaction evidence="9">
        <text>(6S)-5,6,7,8-tetrahydrofolyl-(gamma-L-Glu)(n) + L-glutamate + ATP = (6S)-5,6,7,8-tetrahydrofolyl-(gamma-L-Glu)(n+1) + ADP + phosphate + H(+)</text>
        <dbReference type="Rhea" id="RHEA:10580"/>
        <dbReference type="Rhea" id="RHEA-COMP:14738"/>
        <dbReference type="Rhea" id="RHEA-COMP:14740"/>
        <dbReference type="ChEBI" id="CHEBI:15378"/>
        <dbReference type="ChEBI" id="CHEBI:29985"/>
        <dbReference type="ChEBI" id="CHEBI:30616"/>
        <dbReference type="ChEBI" id="CHEBI:43474"/>
        <dbReference type="ChEBI" id="CHEBI:141005"/>
        <dbReference type="ChEBI" id="CHEBI:456216"/>
        <dbReference type="EC" id="6.3.2.17"/>
    </reaction>
</comment>
<dbReference type="PANTHER" id="PTHR11136">
    <property type="entry name" value="FOLYLPOLYGLUTAMATE SYNTHASE-RELATED"/>
    <property type="match status" value="1"/>
</dbReference>
<evidence type="ECO:0000256" key="5">
    <source>
        <dbReference type="ARBA" id="ARBA00022741"/>
    </source>
</evidence>
<dbReference type="InterPro" id="IPR036565">
    <property type="entry name" value="Mur-like_cat_sf"/>
</dbReference>
<dbReference type="Pfam" id="PF02875">
    <property type="entry name" value="Mur_ligase_C"/>
    <property type="match status" value="1"/>
</dbReference>
<evidence type="ECO:0000256" key="6">
    <source>
        <dbReference type="ARBA" id="ARBA00022840"/>
    </source>
</evidence>
<evidence type="ECO:0000256" key="2">
    <source>
        <dbReference type="ARBA" id="ARBA00013025"/>
    </source>
</evidence>
<dbReference type="SUPFAM" id="SSF53244">
    <property type="entry name" value="MurD-like peptide ligases, peptide-binding domain"/>
    <property type="match status" value="1"/>
</dbReference>
<comment type="similarity">
    <text evidence="1 10">Belongs to the folylpolyglutamate synthase family.</text>
</comment>
<evidence type="ECO:0000256" key="7">
    <source>
        <dbReference type="ARBA" id="ARBA00022842"/>
    </source>
</evidence>
<evidence type="ECO:0000256" key="3">
    <source>
        <dbReference type="ARBA" id="ARBA00022598"/>
    </source>
</evidence>
<protein>
    <recommendedName>
        <fullName evidence="2">tetrahydrofolate synthase</fullName>
        <ecNumber evidence="2">6.3.2.17</ecNumber>
    </recommendedName>
    <alternativeName>
        <fullName evidence="8">Tetrahydrofolylpolyglutamate synthase</fullName>
    </alternativeName>
</protein>
<dbReference type="InterPro" id="IPR036615">
    <property type="entry name" value="Mur_ligase_C_dom_sf"/>
</dbReference>
<dbReference type="EC" id="6.3.2.17" evidence="2"/>
<evidence type="ECO:0000313" key="13">
    <source>
        <dbReference type="EMBL" id="MCW6038170.1"/>
    </source>
</evidence>
<dbReference type="InterPro" id="IPR013221">
    <property type="entry name" value="Mur_ligase_cen"/>
</dbReference>
<dbReference type="PROSITE" id="PS01011">
    <property type="entry name" value="FOLYLPOLYGLU_SYNT_1"/>
    <property type="match status" value="1"/>
</dbReference>
<dbReference type="PIRSF" id="PIRSF001563">
    <property type="entry name" value="Folylpolyglu_synth"/>
    <property type="match status" value="1"/>
</dbReference>
<feature type="domain" description="Mur ligase C-terminal" evidence="11">
    <location>
        <begin position="287"/>
        <end position="405"/>
    </location>
</feature>
<dbReference type="RefSeq" id="WP_265266072.1">
    <property type="nucleotide sequence ID" value="NZ_JAIHOM010000114.1"/>
</dbReference>